<keyword evidence="4" id="KW-1185">Reference proteome</keyword>
<feature type="compositionally biased region" description="Acidic residues" evidence="1">
    <location>
        <begin position="334"/>
        <end position="343"/>
    </location>
</feature>
<comment type="caution">
    <text evidence="3">The sequence shown here is derived from an EMBL/GenBank/DDBJ whole genome shotgun (WGS) entry which is preliminary data.</text>
</comment>
<feature type="transmembrane region" description="Helical" evidence="2">
    <location>
        <begin position="101"/>
        <end position="124"/>
    </location>
</feature>
<reference evidence="3 4" key="1">
    <citation type="submission" date="2021-01" db="EMBL/GenBank/DDBJ databases">
        <title>Whole genome shotgun sequence of Microbispora amethystogenes NBRC 101907.</title>
        <authorList>
            <person name="Komaki H."/>
            <person name="Tamura T."/>
        </authorList>
    </citation>
    <scope>NUCLEOTIDE SEQUENCE [LARGE SCALE GENOMIC DNA]</scope>
    <source>
        <strain evidence="3 4">NBRC 101907</strain>
    </source>
</reference>
<evidence type="ECO:0000256" key="1">
    <source>
        <dbReference type="SAM" id="MobiDB-lite"/>
    </source>
</evidence>
<feature type="compositionally biased region" description="Acidic residues" evidence="1">
    <location>
        <begin position="471"/>
        <end position="481"/>
    </location>
</feature>
<keyword evidence="2" id="KW-0472">Membrane</keyword>
<evidence type="ECO:0008006" key="5">
    <source>
        <dbReference type="Google" id="ProtNLM"/>
    </source>
</evidence>
<name>A0ABQ4F814_9ACTN</name>
<evidence type="ECO:0000313" key="3">
    <source>
        <dbReference type="EMBL" id="GIH30930.1"/>
    </source>
</evidence>
<feature type="transmembrane region" description="Helical" evidence="2">
    <location>
        <begin position="130"/>
        <end position="152"/>
    </location>
</feature>
<feature type="compositionally biased region" description="Low complexity" evidence="1">
    <location>
        <begin position="344"/>
        <end position="357"/>
    </location>
</feature>
<proteinExistence type="predicted"/>
<feature type="compositionally biased region" description="Pro residues" evidence="1">
    <location>
        <begin position="406"/>
        <end position="415"/>
    </location>
</feature>
<feature type="compositionally biased region" description="Polar residues" evidence="1">
    <location>
        <begin position="522"/>
        <end position="531"/>
    </location>
</feature>
<dbReference type="Proteomes" id="UP000651728">
    <property type="component" value="Unassembled WGS sequence"/>
</dbReference>
<feature type="transmembrane region" description="Helical" evidence="2">
    <location>
        <begin position="30"/>
        <end position="51"/>
    </location>
</feature>
<feature type="region of interest" description="Disordered" evidence="1">
    <location>
        <begin position="252"/>
        <end position="552"/>
    </location>
</feature>
<dbReference type="EMBL" id="BOOB01000007">
    <property type="protein sequence ID" value="GIH30930.1"/>
    <property type="molecule type" value="Genomic_DNA"/>
</dbReference>
<feature type="transmembrane region" description="Helical" evidence="2">
    <location>
        <begin position="71"/>
        <end position="89"/>
    </location>
</feature>
<keyword evidence="2" id="KW-0812">Transmembrane</keyword>
<feature type="region of interest" description="Disordered" evidence="1">
    <location>
        <begin position="202"/>
        <end position="231"/>
    </location>
</feature>
<sequence length="552" mass="57275">MDVTPPGAAGRASRPSRNTPSGIPLVLRRLAVGLAGAALAMLAAAACALSFEDLRALAVSGRAEPRLAYLYPAAFDILLVVALVSVPVLRGARLLVRVQAGFVLLVLLASAAAANASAAMGVSFDPEDAALVVALLPWVMLTVGLWLLLLLLKHVRTNRADLDLDGDSDEGLLPFDGEPMSRRAPLPAATAPYPAVPYPAVHEERHAPPHPPGEEHAASLQPAPEAVAPPGYVPPLPVSPVSETVAPPEYAPPLPVIAPADDETTGPHAAEPGPVTPDAVTPDTDEDGVRLPPEAVPGETVSKAEAAEDRDDPEALAVVPPTAAPPTPPVTELPLEEPAEEAVEQTTAQTTEQSTAQNDVGMSEPARNASSDETAEAAAPAPEPVADETSEKLDPAVTGSAENPAPENPQSPAEPGPAEQTAPPRRNRPVRWGDLVRPHTGDVLVHPRPKPAAEETPEPDGIADGPQVDDTQVDDAQDEAGIDTQPLRTIRDVPDPAHAADCAEPDEQAARHDQYVAEDGEQSSQETTQDGGDSVPLAPPSGRMRSTPRPPA</sequence>
<accession>A0ABQ4F814</accession>
<feature type="region of interest" description="Disordered" evidence="1">
    <location>
        <begin position="166"/>
        <end position="188"/>
    </location>
</feature>
<feature type="compositionally biased region" description="Low complexity" evidence="1">
    <location>
        <begin position="369"/>
        <end position="380"/>
    </location>
</feature>
<feature type="compositionally biased region" description="Pro residues" evidence="1">
    <location>
        <begin position="322"/>
        <end position="331"/>
    </location>
</feature>
<evidence type="ECO:0000313" key="4">
    <source>
        <dbReference type="Proteomes" id="UP000651728"/>
    </source>
</evidence>
<evidence type="ECO:0000256" key="2">
    <source>
        <dbReference type="SAM" id="Phobius"/>
    </source>
</evidence>
<dbReference type="Pfam" id="PF10935">
    <property type="entry name" value="DUF2637"/>
    <property type="match status" value="1"/>
</dbReference>
<gene>
    <name evidence="3" type="ORF">Mam01_10940</name>
</gene>
<keyword evidence="2" id="KW-1133">Transmembrane helix</keyword>
<feature type="compositionally biased region" description="Basic and acidic residues" evidence="1">
    <location>
        <begin position="202"/>
        <end position="217"/>
    </location>
</feature>
<dbReference type="InterPro" id="IPR021235">
    <property type="entry name" value="DUF2637"/>
</dbReference>
<dbReference type="RefSeq" id="WP_204284332.1">
    <property type="nucleotide sequence ID" value="NZ_BAABEJ010000003.1"/>
</dbReference>
<organism evidence="3 4">
    <name type="scientific">Microbispora amethystogenes</name>
    <dbReference type="NCBI Taxonomy" id="1427754"/>
    <lineage>
        <taxon>Bacteria</taxon>
        <taxon>Bacillati</taxon>
        <taxon>Actinomycetota</taxon>
        <taxon>Actinomycetes</taxon>
        <taxon>Streptosporangiales</taxon>
        <taxon>Streptosporangiaceae</taxon>
        <taxon>Microbispora</taxon>
    </lineage>
</organism>
<protein>
    <recommendedName>
        <fullName evidence="5">DUF2637 domain-containing protein</fullName>
    </recommendedName>
</protein>